<dbReference type="InterPro" id="IPR011990">
    <property type="entry name" value="TPR-like_helical_dom_sf"/>
</dbReference>
<keyword evidence="3 6" id="KW-1133">Transmembrane helix</keyword>
<proteinExistence type="predicted"/>
<organism evidence="8 9">
    <name type="scientific">Candidatus Sungbacteria bacterium RIFCSPHIGHO2_01_FULL_47_32</name>
    <dbReference type="NCBI Taxonomy" id="1802264"/>
    <lineage>
        <taxon>Bacteria</taxon>
        <taxon>Candidatus Sungiibacteriota</taxon>
    </lineage>
</organism>
<feature type="transmembrane region" description="Helical" evidence="6">
    <location>
        <begin position="198"/>
        <end position="217"/>
    </location>
</feature>
<keyword evidence="2 6" id="KW-0812">Transmembrane</keyword>
<dbReference type="GO" id="GO:0016020">
    <property type="term" value="C:membrane"/>
    <property type="evidence" value="ECO:0007669"/>
    <property type="project" value="UniProtKB-SubCell"/>
</dbReference>
<evidence type="ECO:0000256" key="6">
    <source>
        <dbReference type="SAM" id="Phobius"/>
    </source>
</evidence>
<evidence type="ECO:0000256" key="2">
    <source>
        <dbReference type="ARBA" id="ARBA00022692"/>
    </source>
</evidence>
<protein>
    <recommendedName>
        <fullName evidence="7">O-antigen ligase-related domain-containing protein</fullName>
    </recommendedName>
</protein>
<feature type="transmembrane region" description="Helical" evidence="6">
    <location>
        <begin position="12"/>
        <end position="36"/>
    </location>
</feature>
<feature type="transmembrane region" description="Helical" evidence="6">
    <location>
        <begin position="253"/>
        <end position="271"/>
    </location>
</feature>
<dbReference type="PANTHER" id="PTHR37422">
    <property type="entry name" value="TEICHURONIC ACID BIOSYNTHESIS PROTEIN TUAE"/>
    <property type="match status" value="1"/>
</dbReference>
<dbReference type="AlphaFoldDB" id="A0A1G2K799"/>
<evidence type="ECO:0000256" key="1">
    <source>
        <dbReference type="ARBA" id="ARBA00004141"/>
    </source>
</evidence>
<feature type="transmembrane region" description="Helical" evidence="6">
    <location>
        <begin position="73"/>
        <end position="94"/>
    </location>
</feature>
<gene>
    <name evidence="8" type="ORF">A2633_03725</name>
</gene>
<accession>A0A1G2K799</accession>
<keyword evidence="5" id="KW-0802">TPR repeat</keyword>
<reference evidence="8 9" key="1">
    <citation type="journal article" date="2016" name="Nat. Commun.">
        <title>Thousands of microbial genomes shed light on interconnected biogeochemical processes in an aquifer system.</title>
        <authorList>
            <person name="Anantharaman K."/>
            <person name="Brown C.T."/>
            <person name="Hug L.A."/>
            <person name="Sharon I."/>
            <person name="Castelle C.J."/>
            <person name="Probst A.J."/>
            <person name="Thomas B.C."/>
            <person name="Singh A."/>
            <person name="Wilkins M.J."/>
            <person name="Karaoz U."/>
            <person name="Brodie E.L."/>
            <person name="Williams K.H."/>
            <person name="Hubbard S.S."/>
            <person name="Banfield J.F."/>
        </authorList>
    </citation>
    <scope>NUCLEOTIDE SEQUENCE [LARGE SCALE GENOMIC DNA]</scope>
</reference>
<feature type="transmembrane region" description="Helical" evidence="6">
    <location>
        <begin position="131"/>
        <end position="150"/>
    </location>
</feature>
<dbReference type="InterPro" id="IPR007016">
    <property type="entry name" value="O-antigen_ligase-rel_domated"/>
</dbReference>
<feature type="transmembrane region" description="Helical" evidence="6">
    <location>
        <begin position="173"/>
        <end position="191"/>
    </location>
</feature>
<evidence type="ECO:0000256" key="3">
    <source>
        <dbReference type="ARBA" id="ARBA00022989"/>
    </source>
</evidence>
<comment type="caution">
    <text evidence="8">The sequence shown here is derived from an EMBL/GenBank/DDBJ whole genome shotgun (WGS) entry which is preliminary data.</text>
</comment>
<evidence type="ECO:0000313" key="9">
    <source>
        <dbReference type="Proteomes" id="UP000177152"/>
    </source>
</evidence>
<feature type="transmembrane region" description="Helical" evidence="6">
    <location>
        <begin position="42"/>
        <end position="61"/>
    </location>
</feature>
<feature type="transmembrane region" description="Helical" evidence="6">
    <location>
        <begin position="106"/>
        <end position="124"/>
    </location>
</feature>
<feature type="transmembrane region" description="Helical" evidence="6">
    <location>
        <begin position="223"/>
        <end position="241"/>
    </location>
</feature>
<comment type="subcellular location">
    <subcellularLocation>
        <location evidence="1">Membrane</location>
        <topology evidence="1">Multi-pass membrane protein</topology>
    </subcellularLocation>
</comment>
<dbReference type="InterPro" id="IPR051533">
    <property type="entry name" value="WaaL-like"/>
</dbReference>
<dbReference type="PANTHER" id="PTHR37422:SF23">
    <property type="entry name" value="TEICHURONIC ACID BIOSYNTHESIS PROTEIN TUAE"/>
    <property type="match status" value="1"/>
</dbReference>
<sequence length="763" mass="86573">MSYKQLQQTYIWLIRIGLFGIPFLSLYISSGMLFPYITGRNFYFRIIVEAVFLLWIGLMILDNTYRPRSTKLLLAVFAFMVVVAAADFFGANPYRSFFSNYERMEGYLMILHLGMLFMVLTSVFKSRTEWLWYFCSIVSASVFIAVYALFQKFGVFQSLQGGVRVDGTIGNPAYLAAYLMMTGFLSLFLFLEFKKYQFRYAFLLVSVFELMIIYFTATRGVTVALLGGGPLFLVLYLFLVPSETEAGRLLKKISVVALLTTIVVPIAIYLAKDTKFVITNPTLSRLTQISLSDQTIRSRFMIWGMAWQAVKERPVLGWGQENFNIVFSKFYNPKLFDQEPWFDRSHDIIFDWMVNAGIVGLISYLMLYGMALVILWQAWRRGRIYPTEAILFFVAFACYFVQDLFVFDNMNTYYIFFGMLAYINSYEPAEPSDPKSVLRGSREHARSLSLAIPKSLSIVIALGLLMAVFAYVLNVKPLRQSQALISALRMNAQGANPADILSAFKFALSYNSLGNSETREQLAQFAIAAYGNSAVPDDLKRAISSYAVGEIEKQVILSHGDVKYRLFLASLYMRFADTNPDYIQKAELTLLEGMKESPTKQPLLFTLAQYYYNTGQGEKALEISQRAADLAPGYMDAQANLTMIALYLGRKDIAEQAMKKVEEAGDNDHLRGNAYRRLNYPKIIGALQKTGDYAKIVVYYKWLANSEPNNIQHHVGLAYSLAKTGDREGAKAEARKAAELDPKNYGPQVDQFIQFLDSGKELP</sequence>
<feature type="transmembrane region" description="Helical" evidence="6">
    <location>
        <begin position="450"/>
        <end position="473"/>
    </location>
</feature>
<feature type="transmembrane region" description="Helical" evidence="6">
    <location>
        <begin position="388"/>
        <end position="407"/>
    </location>
</feature>
<feature type="transmembrane region" description="Helical" evidence="6">
    <location>
        <begin position="352"/>
        <end position="376"/>
    </location>
</feature>
<feature type="repeat" description="TPR" evidence="5">
    <location>
        <begin position="601"/>
        <end position="634"/>
    </location>
</feature>
<evidence type="ECO:0000259" key="7">
    <source>
        <dbReference type="Pfam" id="PF04932"/>
    </source>
</evidence>
<dbReference type="Pfam" id="PF04932">
    <property type="entry name" value="Wzy_C"/>
    <property type="match status" value="1"/>
</dbReference>
<keyword evidence="4 6" id="KW-0472">Membrane</keyword>
<evidence type="ECO:0000256" key="5">
    <source>
        <dbReference type="PROSITE-ProRule" id="PRU00339"/>
    </source>
</evidence>
<evidence type="ECO:0000313" key="8">
    <source>
        <dbReference type="EMBL" id="OGZ95073.1"/>
    </source>
</evidence>
<evidence type="ECO:0000256" key="4">
    <source>
        <dbReference type="ARBA" id="ARBA00023136"/>
    </source>
</evidence>
<name>A0A1G2K799_9BACT</name>
<dbReference type="Gene3D" id="1.25.40.10">
    <property type="entry name" value="Tetratricopeptide repeat domain"/>
    <property type="match status" value="2"/>
</dbReference>
<dbReference type="EMBL" id="MHQC01000018">
    <property type="protein sequence ID" value="OGZ95073.1"/>
    <property type="molecule type" value="Genomic_DNA"/>
</dbReference>
<dbReference type="PROSITE" id="PS50005">
    <property type="entry name" value="TPR"/>
    <property type="match status" value="1"/>
</dbReference>
<dbReference type="Proteomes" id="UP000177152">
    <property type="component" value="Unassembled WGS sequence"/>
</dbReference>
<dbReference type="SUPFAM" id="SSF48452">
    <property type="entry name" value="TPR-like"/>
    <property type="match status" value="1"/>
</dbReference>
<feature type="domain" description="O-antigen ligase-related" evidence="7">
    <location>
        <begin position="206"/>
        <end position="365"/>
    </location>
</feature>
<dbReference type="InterPro" id="IPR019734">
    <property type="entry name" value="TPR_rpt"/>
</dbReference>